<dbReference type="InterPro" id="IPR043128">
    <property type="entry name" value="Rev_trsase/Diguanyl_cyclase"/>
</dbReference>
<dbReference type="EMBL" id="BAABME010001750">
    <property type="protein sequence ID" value="GAA0151265.1"/>
    <property type="molecule type" value="Genomic_DNA"/>
</dbReference>
<evidence type="ECO:0000313" key="3">
    <source>
        <dbReference type="Proteomes" id="UP001454036"/>
    </source>
</evidence>
<dbReference type="AlphaFoldDB" id="A0AAV3PLQ7"/>
<name>A0AAV3PLQ7_LITER</name>
<proteinExistence type="predicted"/>
<feature type="domain" description="Reverse transcriptase" evidence="1">
    <location>
        <begin position="12"/>
        <end position="90"/>
    </location>
</feature>
<dbReference type="SUPFAM" id="SSF56672">
    <property type="entry name" value="DNA/RNA polymerases"/>
    <property type="match status" value="1"/>
</dbReference>
<evidence type="ECO:0000259" key="1">
    <source>
        <dbReference type="Pfam" id="PF00078"/>
    </source>
</evidence>
<dbReference type="Proteomes" id="UP001454036">
    <property type="component" value="Unassembled WGS sequence"/>
</dbReference>
<dbReference type="InterPro" id="IPR043502">
    <property type="entry name" value="DNA/RNA_pol_sf"/>
</dbReference>
<comment type="caution">
    <text evidence="2">The sequence shown here is derived from an EMBL/GenBank/DDBJ whole genome shotgun (WGS) entry which is preliminary data.</text>
</comment>
<organism evidence="2 3">
    <name type="scientific">Lithospermum erythrorhizon</name>
    <name type="common">Purple gromwell</name>
    <name type="synonym">Lithospermum officinale var. erythrorhizon</name>
    <dbReference type="NCBI Taxonomy" id="34254"/>
    <lineage>
        <taxon>Eukaryota</taxon>
        <taxon>Viridiplantae</taxon>
        <taxon>Streptophyta</taxon>
        <taxon>Embryophyta</taxon>
        <taxon>Tracheophyta</taxon>
        <taxon>Spermatophyta</taxon>
        <taxon>Magnoliopsida</taxon>
        <taxon>eudicotyledons</taxon>
        <taxon>Gunneridae</taxon>
        <taxon>Pentapetalae</taxon>
        <taxon>asterids</taxon>
        <taxon>lamiids</taxon>
        <taxon>Boraginales</taxon>
        <taxon>Boraginaceae</taxon>
        <taxon>Boraginoideae</taxon>
        <taxon>Lithospermeae</taxon>
        <taxon>Lithospermum</taxon>
    </lineage>
</organism>
<sequence>MWTDFTSINKTCMKDCYPLPNIDKLVDSRCGEYRVCNYWKVMAFGLKNEMAKYQRMVNKVFSTQIGRNMEIYVDDMLIKSREVEDHEANLWESFDNL</sequence>
<dbReference type="InterPro" id="IPR000477">
    <property type="entry name" value="RT_dom"/>
</dbReference>
<dbReference type="InterPro" id="IPR053134">
    <property type="entry name" value="RNA-dir_DNA_polymerase"/>
</dbReference>
<dbReference type="Gene3D" id="3.30.70.270">
    <property type="match status" value="1"/>
</dbReference>
<dbReference type="PANTHER" id="PTHR24559">
    <property type="entry name" value="TRANSPOSON TY3-I GAG-POL POLYPROTEIN"/>
    <property type="match status" value="1"/>
</dbReference>
<reference evidence="2 3" key="1">
    <citation type="submission" date="2024-01" db="EMBL/GenBank/DDBJ databases">
        <title>The complete chloroplast genome sequence of Lithospermum erythrorhizon: insights into the phylogenetic relationship among Boraginaceae species and the maternal lineages of purple gromwells.</title>
        <authorList>
            <person name="Okada T."/>
            <person name="Watanabe K."/>
        </authorList>
    </citation>
    <scope>NUCLEOTIDE SEQUENCE [LARGE SCALE GENOMIC DNA]</scope>
</reference>
<keyword evidence="3" id="KW-1185">Reference proteome</keyword>
<dbReference type="PANTHER" id="PTHR24559:SF444">
    <property type="entry name" value="REVERSE TRANSCRIPTASE DOMAIN-CONTAINING PROTEIN"/>
    <property type="match status" value="1"/>
</dbReference>
<dbReference type="Pfam" id="PF00078">
    <property type="entry name" value="RVT_1"/>
    <property type="match status" value="1"/>
</dbReference>
<gene>
    <name evidence="2" type="ORF">LIER_10020</name>
</gene>
<protein>
    <recommendedName>
        <fullName evidence="1">Reverse transcriptase domain-containing protein</fullName>
    </recommendedName>
</protein>
<accession>A0AAV3PLQ7</accession>
<evidence type="ECO:0000313" key="2">
    <source>
        <dbReference type="EMBL" id="GAA0151265.1"/>
    </source>
</evidence>